<proteinExistence type="predicted"/>
<organism evidence="1 2">
    <name type="scientific">Cerasicoccus arenae</name>
    <dbReference type="NCBI Taxonomy" id="424488"/>
    <lineage>
        <taxon>Bacteria</taxon>
        <taxon>Pseudomonadati</taxon>
        <taxon>Verrucomicrobiota</taxon>
        <taxon>Opitutia</taxon>
        <taxon>Puniceicoccales</taxon>
        <taxon>Cerasicoccaceae</taxon>
        <taxon>Cerasicoccus</taxon>
    </lineage>
</organism>
<name>A0A8J3GCV8_9BACT</name>
<gene>
    <name evidence="1" type="ORF">GCM10007047_04330</name>
</gene>
<accession>A0A8J3GCV8</accession>
<sequence length="292" mass="32217">MLDARPLDWGGSINAVNLQSDLTTPLDSTYVFYLGSFGPFDPTSENVDEWAEHWTTVDAVSYNPSYGVFNARHDVTSSDPTGEQGYIWGVRRTRQNMEWILISDPNWTWPADGALEQKVNWMVSSATETIVGYINGSGYQMVTSPVNDNTPIPVISYDLWVKRFFPDGDVNADPEADPNGNNLDNLAEFALDANPVQSNTGDRFSPSVYHSPSESGLPEIEQGNYLGVIVQPSLDADVQVLGWLSPDITFSENVSAAVIETLSDGSLLIRDPVAFGPTNARKFIRIEFREPS</sequence>
<dbReference type="EMBL" id="BMXG01000002">
    <property type="protein sequence ID" value="GHB92370.1"/>
    <property type="molecule type" value="Genomic_DNA"/>
</dbReference>
<protein>
    <submittedName>
        <fullName evidence="1">Uncharacterized protein</fullName>
    </submittedName>
</protein>
<comment type="caution">
    <text evidence="1">The sequence shown here is derived from an EMBL/GenBank/DDBJ whole genome shotgun (WGS) entry which is preliminary data.</text>
</comment>
<evidence type="ECO:0000313" key="1">
    <source>
        <dbReference type="EMBL" id="GHB92370.1"/>
    </source>
</evidence>
<dbReference type="Proteomes" id="UP000642829">
    <property type="component" value="Unassembled WGS sequence"/>
</dbReference>
<evidence type="ECO:0000313" key="2">
    <source>
        <dbReference type="Proteomes" id="UP000642829"/>
    </source>
</evidence>
<keyword evidence="2" id="KW-1185">Reference proteome</keyword>
<dbReference type="RefSeq" id="WP_189511404.1">
    <property type="nucleotide sequence ID" value="NZ_BMXG01000002.1"/>
</dbReference>
<dbReference type="AlphaFoldDB" id="A0A8J3GCV8"/>
<reference evidence="1" key="2">
    <citation type="submission" date="2020-09" db="EMBL/GenBank/DDBJ databases">
        <authorList>
            <person name="Sun Q."/>
            <person name="Kim S."/>
        </authorList>
    </citation>
    <scope>NUCLEOTIDE SEQUENCE</scope>
    <source>
        <strain evidence="1">KCTC 12870</strain>
    </source>
</reference>
<reference evidence="1" key="1">
    <citation type="journal article" date="2014" name="Int. J. Syst. Evol. Microbiol.">
        <title>Complete genome sequence of Corynebacterium casei LMG S-19264T (=DSM 44701T), isolated from a smear-ripened cheese.</title>
        <authorList>
            <consortium name="US DOE Joint Genome Institute (JGI-PGF)"/>
            <person name="Walter F."/>
            <person name="Albersmeier A."/>
            <person name="Kalinowski J."/>
            <person name="Ruckert C."/>
        </authorList>
    </citation>
    <scope>NUCLEOTIDE SEQUENCE</scope>
    <source>
        <strain evidence="1">KCTC 12870</strain>
    </source>
</reference>